<dbReference type="RefSeq" id="WP_000790836.1">
    <property type="nucleotide sequence ID" value="NZ_JADCKT010000014.1"/>
</dbReference>
<dbReference type="Proteomes" id="UP000295285">
    <property type="component" value="Unassembled WGS sequence"/>
</dbReference>
<dbReference type="SUPFAM" id="SSF54427">
    <property type="entry name" value="NTF2-like"/>
    <property type="match status" value="1"/>
</dbReference>
<evidence type="ECO:0000256" key="1">
    <source>
        <dbReference type="SAM" id="SignalP"/>
    </source>
</evidence>
<dbReference type="AlphaFoldDB" id="A0A4R4BCB6"/>
<dbReference type="PROSITE" id="PS51257">
    <property type="entry name" value="PROKAR_LIPOPROTEIN"/>
    <property type="match status" value="1"/>
</dbReference>
<name>A0A4R4BCB6_BACTU</name>
<feature type="chain" id="PRO_5020355005" evidence="1">
    <location>
        <begin position="24"/>
        <end position="130"/>
    </location>
</feature>
<comment type="caution">
    <text evidence="2">The sequence shown here is derived from an EMBL/GenBank/DDBJ whole genome shotgun (WGS) entry which is preliminary data.</text>
</comment>
<dbReference type="InterPro" id="IPR032710">
    <property type="entry name" value="NTF2-like_dom_sf"/>
</dbReference>
<dbReference type="Gene3D" id="3.10.450.50">
    <property type="match status" value="1"/>
</dbReference>
<reference evidence="2 3" key="1">
    <citation type="submission" date="2019-03" db="EMBL/GenBank/DDBJ databases">
        <title>Above-ground endophytic microbial communities from plants in different locations in the United States.</title>
        <authorList>
            <person name="Frank C."/>
        </authorList>
    </citation>
    <scope>NUCLEOTIDE SEQUENCE [LARGE SCALE GENOMIC DNA]</scope>
    <source>
        <strain evidence="2 3">LP_2_YM</strain>
    </source>
</reference>
<evidence type="ECO:0000313" key="3">
    <source>
        <dbReference type="Proteomes" id="UP000295285"/>
    </source>
</evidence>
<gene>
    <name evidence="2" type="ORF">EC910_11215</name>
</gene>
<dbReference type="EMBL" id="SMDG01000012">
    <property type="protein sequence ID" value="TCW53066.1"/>
    <property type="molecule type" value="Genomic_DNA"/>
</dbReference>
<feature type="signal peptide" evidence="1">
    <location>
        <begin position="1"/>
        <end position="23"/>
    </location>
</feature>
<evidence type="ECO:0000313" key="2">
    <source>
        <dbReference type="EMBL" id="TCW53066.1"/>
    </source>
</evidence>
<keyword evidence="1" id="KW-0732">Signal</keyword>
<accession>A0A4R4BCB6</accession>
<organism evidence="2 3">
    <name type="scientific">Bacillus thuringiensis</name>
    <dbReference type="NCBI Taxonomy" id="1428"/>
    <lineage>
        <taxon>Bacteria</taxon>
        <taxon>Bacillati</taxon>
        <taxon>Bacillota</taxon>
        <taxon>Bacilli</taxon>
        <taxon>Bacillales</taxon>
        <taxon>Bacillaceae</taxon>
        <taxon>Bacillus</taxon>
        <taxon>Bacillus cereus group</taxon>
    </lineage>
</organism>
<protein>
    <submittedName>
        <fullName evidence="2">Uncharacterized protein DUF4878</fullName>
    </submittedName>
</protein>
<proteinExistence type="predicted"/>
<sequence>MKNKFTRMIMLMVVMALSVTALAACGDNRDPEEVATAYFEDAKDGNAKDFGELFTPEAKKIVGFIGGNAELMKSINEDLKSYKIRKVEEKNEIATVTVDAVYKKDSKNDYKKVIVIELEKTDEGWKISKS</sequence>